<evidence type="ECO:0008006" key="4">
    <source>
        <dbReference type="Google" id="ProtNLM"/>
    </source>
</evidence>
<dbReference type="Proteomes" id="UP000187651">
    <property type="component" value="Unassembled WGS sequence"/>
</dbReference>
<reference evidence="3" key="1">
    <citation type="submission" date="2016-10" db="EMBL/GenBank/DDBJ databases">
        <authorList>
            <person name="Varghese N."/>
            <person name="Submissions S."/>
        </authorList>
    </citation>
    <scope>NUCLEOTIDE SEQUENCE [LARGE SCALE GENOMIC DNA]</scope>
    <source>
        <strain evidence="3">M83</strain>
    </source>
</reference>
<keyword evidence="1" id="KW-0812">Transmembrane</keyword>
<keyword evidence="1" id="KW-1133">Transmembrane helix</keyword>
<feature type="transmembrane region" description="Helical" evidence="1">
    <location>
        <begin position="51"/>
        <end position="72"/>
    </location>
</feature>
<dbReference type="EMBL" id="FNHZ01000006">
    <property type="protein sequence ID" value="SDN13487.1"/>
    <property type="molecule type" value="Genomic_DNA"/>
</dbReference>
<name>A0A1G9YX64_9FIRM</name>
<dbReference type="OrthoDB" id="1779345at2"/>
<gene>
    <name evidence="2" type="ORF">SAMN05216544_1972</name>
</gene>
<evidence type="ECO:0000313" key="2">
    <source>
        <dbReference type="EMBL" id="SDN13487.1"/>
    </source>
</evidence>
<keyword evidence="1" id="KW-0472">Membrane</keyword>
<dbReference type="RefSeq" id="WP_074521990.1">
    <property type="nucleotide sequence ID" value="NZ_FNHZ01000006.1"/>
</dbReference>
<protein>
    <recommendedName>
        <fullName evidence="4">Outer membrane protein assembly factor BamB</fullName>
    </recommendedName>
</protein>
<dbReference type="InterPro" id="IPR043765">
    <property type="entry name" value="DUF5711"/>
</dbReference>
<evidence type="ECO:0000256" key="1">
    <source>
        <dbReference type="SAM" id="Phobius"/>
    </source>
</evidence>
<keyword evidence="3" id="KW-1185">Reference proteome</keyword>
<dbReference type="Pfam" id="PF18975">
    <property type="entry name" value="DUF5711"/>
    <property type="match status" value="1"/>
</dbReference>
<sequence>MADILSGKPRFNGDKNAPIRKIVQKDSEDSNDIYTEEEIRQKVRQHRITQLKVVTAVVFVIALIVLLVIYILDNRTYSSYKLTKSISREDVETSDYISYGDGYLRCSSDGISYFTLDGTAVWNQTFSMKKPQVKICDSFIAVGDVNGNMIYLFDKSGYISEVNTSLTISQVEVAKDGLVVAVLEDNNANYINMYDKSGEKIYSVKTTLSGDGYPFDVSITDDGTKLMAAYIYVSGEEIKNNIVFYNFSEVGKNETERVVGGYDFDSTIVGDVQFLTDTLAVAVSENSISLYKVKETPKLLKKISIDEEIQRIFYSDKYIGIVTDNTDSSDLYKLVVYNTSGNEVCETTFDTNYDTIQFDDSSIVLNNDSSLCVMNMKGKVLANISFDSTISDVVCLGKKGKYVIINRNYIQTIKLK</sequence>
<proteinExistence type="predicted"/>
<organism evidence="2 3">
    <name type="scientific">Lachnospira pectinoschiza</name>
    <dbReference type="NCBI Taxonomy" id="28052"/>
    <lineage>
        <taxon>Bacteria</taxon>
        <taxon>Bacillati</taxon>
        <taxon>Bacillota</taxon>
        <taxon>Clostridia</taxon>
        <taxon>Lachnospirales</taxon>
        <taxon>Lachnospiraceae</taxon>
        <taxon>Lachnospira</taxon>
    </lineage>
</organism>
<evidence type="ECO:0000313" key="3">
    <source>
        <dbReference type="Proteomes" id="UP000187651"/>
    </source>
</evidence>
<dbReference type="SUPFAM" id="SSF50969">
    <property type="entry name" value="YVTN repeat-like/Quinoprotein amine dehydrogenase"/>
    <property type="match status" value="1"/>
</dbReference>
<dbReference type="AlphaFoldDB" id="A0A1G9YX64"/>
<dbReference type="InterPro" id="IPR011044">
    <property type="entry name" value="Quino_amine_DH_bsu"/>
</dbReference>
<accession>A0A1G9YX64</accession>